<dbReference type="Proteomes" id="UP001324634">
    <property type="component" value="Chromosome"/>
</dbReference>
<evidence type="ECO:0000313" key="2">
    <source>
        <dbReference type="Proteomes" id="UP001324634"/>
    </source>
</evidence>
<organism evidence="1 2">
    <name type="scientific">Peredibacter starrii</name>
    <dbReference type="NCBI Taxonomy" id="28202"/>
    <lineage>
        <taxon>Bacteria</taxon>
        <taxon>Pseudomonadati</taxon>
        <taxon>Bdellovibrionota</taxon>
        <taxon>Bacteriovoracia</taxon>
        <taxon>Bacteriovoracales</taxon>
        <taxon>Bacteriovoracaceae</taxon>
        <taxon>Peredibacter</taxon>
    </lineage>
</organism>
<dbReference type="KEGG" id="psti:SOO65_17990"/>
<evidence type="ECO:0000313" key="1">
    <source>
        <dbReference type="EMBL" id="WPU64588.1"/>
    </source>
</evidence>
<name>A0AAX4HMR8_9BACT</name>
<sequence>MLRFFVLFLVLFPFTVFAQGVVKEIHSSNEVFIEIVLPTEFKKDQKVLITGQANKKLVALGTIRSEIDPYNPGIFKVRIEELFDNHLVLVGDVVEVVNYKTLRDMNVPGFNSLTLADGKSTPAEFQELAYFGVFTSEGHTLEKHEVLISPFQVQYGVTNDFGVKVVNALWFDGYANLGLKYRALSNKYAKITLNTLGAYKVQQQDWIGQFGGVITVPSNSKFQNHFMFTATFDPQYNDSRATKDLGLFTYSDIRSITEYITDDWDRILYGPVYNVELQTFGGTVSYMWIWSTFHISLGLATKDFTNLTFGPEGYYYVFDAFWRF</sequence>
<keyword evidence="2" id="KW-1185">Reference proteome</keyword>
<reference evidence="1 2" key="1">
    <citation type="submission" date="2023-11" db="EMBL/GenBank/DDBJ databases">
        <title>Peredibacter starrii A3.12.</title>
        <authorList>
            <person name="Mitchell R.J."/>
        </authorList>
    </citation>
    <scope>NUCLEOTIDE SEQUENCE [LARGE SCALE GENOMIC DNA]</scope>
    <source>
        <strain evidence="1 2">A3.12</strain>
    </source>
</reference>
<proteinExistence type="predicted"/>
<dbReference type="AlphaFoldDB" id="A0AAX4HMR8"/>
<dbReference type="RefSeq" id="WP_321393652.1">
    <property type="nucleotide sequence ID" value="NZ_CP139487.1"/>
</dbReference>
<protein>
    <submittedName>
        <fullName evidence="1">Uncharacterized protein</fullName>
    </submittedName>
</protein>
<accession>A0AAX4HMR8</accession>
<gene>
    <name evidence="1" type="ORF">SOO65_17990</name>
</gene>
<dbReference type="EMBL" id="CP139487">
    <property type="protein sequence ID" value="WPU64588.1"/>
    <property type="molecule type" value="Genomic_DNA"/>
</dbReference>